<dbReference type="GO" id="GO:0005615">
    <property type="term" value="C:extracellular space"/>
    <property type="evidence" value="ECO:0007669"/>
    <property type="project" value="TreeGrafter"/>
</dbReference>
<dbReference type="Gene3D" id="2.40.50.90">
    <property type="match status" value="1"/>
</dbReference>
<accession>A0A7S1YP60</accession>
<reference evidence="2" key="1">
    <citation type="submission" date="2021-01" db="EMBL/GenBank/DDBJ databases">
        <authorList>
            <person name="Corre E."/>
            <person name="Pelletier E."/>
            <person name="Niang G."/>
            <person name="Scheremetjew M."/>
            <person name="Finn R."/>
            <person name="Kale V."/>
            <person name="Holt S."/>
            <person name="Cochrane G."/>
            <person name="Meng A."/>
            <person name="Brown T."/>
            <person name="Cohen L."/>
        </authorList>
    </citation>
    <scope>NUCLEOTIDE SEQUENCE</scope>
    <source>
        <strain evidence="2">Pop2</strain>
    </source>
</reference>
<dbReference type="AlphaFoldDB" id="A0A7S1YP60"/>
<dbReference type="PANTHER" id="PTHR28434">
    <property type="entry name" value="PROTEIN C3ORF33"/>
    <property type="match status" value="1"/>
</dbReference>
<feature type="compositionally biased region" description="Low complexity" evidence="1">
    <location>
        <begin position="26"/>
        <end position="39"/>
    </location>
</feature>
<feature type="region of interest" description="Disordered" evidence="1">
    <location>
        <begin position="1"/>
        <end position="46"/>
    </location>
</feature>
<dbReference type="EMBL" id="HBGN01001325">
    <property type="protein sequence ID" value="CAD9314449.1"/>
    <property type="molecule type" value="Transcribed_RNA"/>
</dbReference>
<dbReference type="InterPro" id="IPR042421">
    <property type="entry name" value="C3orf33-like"/>
</dbReference>
<gene>
    <name evidence="2" type="ORF">DBRI1063_LOCUS855</name>
</gene>
<organism evidence="2">
    <name type="scientific">Ditylum brightwellii</name>
    <dbReference type="NCBI Taxonomy" id="49249"/>
    <lineage>
        <taxon>Eukaryota</taxon>
        <taxon>Sar</taxon>
        <taxon>Stramenopiles</taxon>
        <taxon>Ochrophyta</taxon>
        <taxon>Bacillariophyta</taxon>
        <taxon>Mediophyceae</taxon>
        <taxon>Lithodesmiophycidae</taxon>
        <taxon>Lithodesmiales</taxon>
        <taxon>Lithodesmiaceae</taxon>
        <taxon>Ditylum</taxon>
    </lineage>
</organism>
<name>A0A7S1YP60_9STRA</name>
<dbReference type="InterPro" id="IPR035437">
    <property type="entry name" value="SNase_OB-fold_sf"/>
</dbReference>
<proteinExistence type="predicted"/>
<dbReference type="PANTHER" id="PTHR28434:SF1">
    <property type="entry name" value="PROTEIN C3ORF33"/>
    <property type="match status" value="1"/>
</dbReference>
<sequence>MKDTPATLEVVSASPNQEQQNDTPTSSLNEKSKQSSSYNSDEDEENQTKIQFGKIPHENHKSDNNSLRWSAGQAISSFSDIINDNIIAARYGTMATVTLLVLYGVSKTPVFFRYRTVSEIPSNYFADRKRLYGRIVHIAQRDSVTTAYNRSTVVSSSASSIGADGTSTTIKDAEIEKPIVCYIRHLSPVGRLLNRTAFEFAMKHSPRNKLLLEEKGGLFHESDLLKVEIAGIKTPPHYNCPNHMEQEGEWLRRLAENRTYVSCQLLSRRTTMTNNDNNMNDSAAICHIQYRPPGLSLFRTDLAESLVRFGRASVSSSGMHIQDATNTTKTVDGSTNIDTIRSDASYMDKLSKAEFEAVKKMVGMWSDEFVRMERPDLVEEAKFEATAGVLQRLWRWLRKN</sequence>
<evidence type="ECO:0000313" key="2">
    <source>
        <dbReference type="EMBL" id="CAD9314449.1"/>
    </source>
</evidence>
<evidence type="ECO:0000256" key="1">
    <source>
        <dbReference type="SAM" id="MobiDB-lite"/>
    </source>
</evidence>
<feature type="compositionally biased region" description="Polar residues" evidence="1">
    <location>
        <begin position="13"/>
        <end position="25"/>
    </location>
</feature>
<protein>
    <submittedName>
        <fullName evidence="2">Uncharacterized protein</fullName>
    </submittedName>
</protein>